<keyword evidence="3" id="KW-1185">Reference proteome</keyword>
<dbReference type="AlphaFoldDB" id="A0A8X6J2U8"/>
<organism evidence="2 3">
    <name type="scientific">Trichonephila clavata</name>
    <name type="common">Joro spider</name>
    <name type="synonym">Nephila clavata</name>
    <dbReference type="NCBI Taxonomy" id="2740835"/>
    <lineage>
        <taxon>Eukaryota</taxon>
        <taxon>Metazoa</taxon>
        <taxon>Ecdysozoa</taxon>
        <taxon>Arthropoda</taxon>
        <taxon>Chelicerata</taxon>
        <taxon>Arachnida</taxon>
        <taxon>Araneae</taxon>
        <taxon>Araneomorphae</taxon>
        <taxon>Entelegynae</taxon>
        <taxon>Araneoidea</taxon>
        <taxon>Nephilidae</taxon>
        <taxon>Trichonephila</taxon>
    </lineage>
</organism>
<protein>
    <submittedName>
        <fullName evidence="2">Uncharacterized protein</fullName>
    </submittedName>
</protein>
<evidence type="ECO:0000256" key="1">
    <source>
        <dbReference type="SAM" id="SignalP"/>
    </source>
</evidence>
<sequence length="197" mass="23443">MVLFWPSLQLLAYARITQGILYTFDLETLKYKFIPEGLIRTDFIQQVEEKISTILVTETFLRLSAVPAEMDGVIHMVLPTKFQKQLMGIVIAMRLELKKWFKAHDVILHDDDLHLRNRLAWFSFGIIDRFETARNFVLDGKVSIVERFDLACNYYFEYPAYYIWINMSVEDRLTATCLLARTRSMKLWFEHYKDMLH</sequence>
<comment type="caution">
    <text evidence="2">The sequence shown here is derived from an EMBL/GenBank/DDBJ whole genome shotgun (WGS) entry which is preliminary data.</text>
</comment>
<reference evidence="2" key="1">
    <citation type="submission" date="2020-07" db="EMBL/GenBank/DDBJ databases">
        <title>Multicomponent nature underlies the extraordinary mechanical properties of spider dragline silk.</title>
        <authorList>
            <person name="Kono N."/>
            <person name="Nakamura H."/>
            <person name="Mori M."/>
            <person name="Yoshida Y."/>
            <person name="Ohtoshi R."/>
            <person name="Malay A.D."/>
            <person name="Moran D.A.P."/>
            <person name="Tomita M."/>
            <person name="Numata K."/>
            <person name="Arakawa K."/>
        </authorList>
    </citation>
    <scope>NUCLEOTIDE SEQUENCE</scope>
</reference>
<feature type="chain" id="PRO_5036446208" evidence="1">
    <location>
        <begin position="20"/>
        <end position="197"/>
    </location>
</feature>
<accession>A0A8X6J2U8</accession>
<name>A0A8X6J2U8_TRICU</name>
<feature type="signal peptide" evidence="1">
    <location>
        <begin position="1"/>
        <end position="19"/>
    </location>
</feature>
<evidence type="ECO:0000313" key="2">
    <source>
        <dbReference type="EMBL" id="GFR17580.1"/>
    </source>
</evidence>
<evidence type="ECO:0000313" key="3">
    <source>
        <dbReference type="Proteomes" id="UP000887116"/>
    </source>
</evidence>
<gene>
    <name evidence="2" type="primary">NCL1_47061</name>
    <name evidence="2" type="ORF">TNCT_196961</name>
</gene>
<proteinExistence type="predicted"/>
<keyword evidence="1" id="KW-0732">Signal</keyword>
<dbReference type="Proteomes" id="UP000887116">
    <property type="component" value="Unassembled WGS sequence"/>
</dbReference>
<dbReference type="EMBL" id="BMAO01017668">
    <property type="protein sequence ID" value="GFR17580.1"/>
    <property type="molecule type" value="Genomic_DNA"/>
</dbReference>